<feature type="compositionally biased region" description="Basic and acidic residues" evidence="1">
    <location>
        <begin position="686"/>
        <end position="701"/>
    </location>
</feature>
<feature type="region of interest" description="Disordered" evidence="1">
    <location>
        <begin position="363"/>
        <end position="384"/>
    </location>
</feature>
<feature type="compositionally biased region" description="Polar residues" evidence="1">
    <location>
        <begin position="284"/>
        <end position="294"/>
    </location>
</feature>
<feature type="signal peptide" evidence="2">
    <location>
        <begin position="1"/>
        <end position="19"/>
    </location>
</feature>
<feature type="compositionally biased region" description="Polar residues" evidence="1">
    <location>
        <begin position="371"/>
        <end position="384"/>
    </location>
</feature>
<protein>
    <submittedName>
        <fullName evidence="5">Chitin-binding type-2 domain-containing protein</fullName>
    </submittedName>
</protein>
<feature type="compositionally biased region" description="Polar residues" evidence="1">
    <location>
        <begin position="584"/>
        <end position="600"/>
    </location>
</feature>
<feature type="compositionally biased region" description="Polar residues" evidence="1">
    <location>
        <begin position="632"/>
        <end position="646"/>
    </location>
</feature>
<reference evidence="3 4" key="1">
    <citation type="submission" date="2018-11" db="EMBL/GenBank/DDBJ databases">
        <authorList>
            <consortium name="Pathogen Informatics"/>
        </authorList>
    </citation>
    <scope>NUCLEOTIDE SEQUENCE [LARGE SCALE GENOMIC DNA]</scope>
</reference>
<feature type="region of interest" description="Disordered" evidence="1">
    <location>
        <begin position="546"/>
        <end position="701"/>
    </location>
</feature>
<evidence type="ECO:0000313" key="5">
    <source>
        <dbReference type="WBParaSite" id="HPBE_0001137101-mRNA-1"/>
    </source>
</evidence>
<dbReference type="AlphaFoldDB" id="A0A183FTH5"/>
<accession>A0A3P7ZVU8</accession>
<evidence type="ECO:0000256" key="2">
    <source>
        <dbReference type="SAM" id="SignalP"/>
    </source>
</evidence>
<name>A0A183FTH5_HELPZ</name>
<sequence length="701" mass="74503">MQRILTALLLCVLASPIGTFPMCTDGQSPLMELNDAFPCARGCPQGFYCEMQDAMRTSSIGICCANRTELRLLYGDDNRQHADPIWHRDAVAATSARSTSTAAALTTAYPSEATESSTQWGSVRVIAIGTEFHPTAAPSKSSTEPIETTAVIPTVIISENDIVSDTTPTSVPADAEEITATESANQNTTAEAVVTTLAVLEVEADDRKPRSEGQPEQVEVQISTSLLLPETTTTTTTTTNLSTDNATEVVDEVVTVEATPSLLETTSVSSNATLVEELALAASSEPQSAGSENAVSPAVVGRSKDEAEKEDTLTGNGASAEEVHLQKASEPLIQGEEPVVEPEPSSQEESPNLLADQENEIGKLADDSSIEKNTQQKQALSTSEEIQTSYSCERQPYIYHCHSGSVITQPTIRWYLNEDGQCEYYPWGYCPGVESAAMTPDVRDDIESRIRPNVQIMEKDDGDMQIAVFNEGAATVSLLNPANDISGSMELVEPQKVPEGSTVAIEPTTSSGGTILETTKDMSDNMESEPLLNPANDQSGSIELVEPQKAPEGSTVAIEPTTSSDGLLLETAKDMSDTMESEQARQQPKETSVTSDSQAASDVVGGDDPSTTSSPGGDDMLEQQAGSGEVAASNQPQNRAGSSSESELGAIRVSFTEAKSEEEPTKEVGVEVLAEQGQLSAPTPDEQARARTSDPRNFDRS</sequence>
<dbReference type="OrthoDB" id="5834811at2759"/>
<evidence type="ECO:0000256" key="1">
    <source>
        <dbReference type="SAM" id="MobiDB-lite"/>
    </source>
</evidence>
<dbReference type="EMBL" id="UZAH01027077">
    <property type="protein sequence ID" value="VDO88364.1"/>
    <property type="molecule type" value="Genomic_DNA"/>
</dbReference>
<keyword evidence="2" id="KW-0732">Signal</keyword>
<feature type="compositionally biased region" description="Basic and acidic residues" evidence="1">
    <location>
        <begin position="302"/>
        <end position="312"/>
    </location>
</feature>
<evidence type="ECO:0000313" key="3">
    <source>
        <dbReference type="EMBL" id="VDO88364.1"/>
    </source>
</evidence>
<dbReference type="WBParaSite" id="HPBE_0001137101-mRNA-1">
    <property type="protein sequence ID" value="HPBE_0001137101-mRNA-1"/>
    <property type="gene ID" value="HPBE_0001137101"/>
</dbReference>
<reference evidence="5" key="2">
    <citation type="submission" date="2019-09" db="UniProtKB">
        <authorList>
            <consortium name="WormBaseParasite"/>
        </authorList>
    </citation>
    <scope>IDENTIFICATION</scope>
</reference>
<organism evidence="4 5">
    <name type="scientific">Heligmosomoides polygyrus</name>
    <name type="common">Parasitic roundworm</name>
    <dbReference type="NCBI Taxonomy" id="6339"/>
    <lineage>
        <taxon>Eukaryota</taxon>
        <taxon>Metazoa</taxon>
        <taxon>Ecdysozoa</taxon>
        <taxon>Nematoda</taxon>
        <taxon>Chromadorea</taxon>
        <taxon>Rhabditida</taxon>
        <taxon>Rhabditina</taxon>
        <taxon>Rhabditomorpha</taxon>
        <taxon>Strongyloidea</taxon>
        <taxon>Heligmosomidae</taxon>
        <taxon>Heligmosomoides</taxon>
    </lineage>
</organism>
<gene>
    <name evidence="3" type="ORF">HPBE_LOCUS11372</name>
</gene>
<evidence type="ECO:0000313" key="4">
    <source>
        <dbReference type="Proteomes" id="UP000050761"/>
    </source>
</evidence>
<dbReference type="Proteomes" id="UP000050761">
    <property type="component" value="Unassembled WGS sequence"/>
</dbReference>
<proteinExistence type="predicted"/>
<feature type="compositionally biased region" description="Basic and acidic residues" evidence="1">
    <location>
        <begin position="658"/>
        <end position="669"/>
    </location>
</feature>
<feature type="chain" id="PRO_5044551633" evidence="2">
    <location>
        <begin position="20"/>
        <end position="701"/>
    </location>
</feature>
<feature type="region of interest" description="Disordered" evidence="1">
    <location>
        <begin position="283"/>
        <end position="320"/>
    </location>
</feature>
<keyword evidence="4" id="KW-1185">Reference proteome</keyword>
<accession>A0A183FTH5</accession>